<evidence type="ECO:0000256" key="3">
    <source>
        <dbReference type="ARBA" id="ARBA00022448"/>
    </source>
</evidence>
<dbReference type="EMBL" id="CP159578">
    <property type="protein sequence ID" value="XCJ80228.1"/>
    <property type="molecule type" value="Genomic_DNA"/>
</dbReference>
<dbReference type="PANTHER" id="PTHR48086">
    <property type="entry name" value="SODIUM/PROLINE SYMPORTER-RELATED"/>
    <property type="match status" value="1"/>
</dbReference>
<keyword evidence="9" id="KW-0406">Ion transport</keyword>
<evidence type="ECO:0000256" key="4">
    <source>
        <dbReference type="ARBA" id="ARBA00022475"/>
    </source>
</evidence>
<feature type="transmembrane region" description="Helical" evidence="14">
    <location>
        <begin position="435"/>
        <end position="455"/>
    </location>
</feature>
<keyword evidence="3" id="KW-0813">Transport</keyword>
<keyword evidence="5 14" id="KW-0812">Transmembrane</keyword>
<evidence type="ECO:0000313" key="15">
    <source>
        <dbReference type="EMBL" id="XCJ80228.1"/>
    </source>
</evidence>
<reference evidence="15" key="1">
    <citation type="submission" date="2024-06" db="EMBL/GenBank/DDBJ databases">
        <title>Complete genome of Salinicola endophyticus HNIBRBA4755.</title>
        <authorList>
            <person name="Shin S.Y."/>
            <person name="Kang H."/>
            <person name="Song J."/>
        </authorList>
    </citation>
    <scope>NUCLEOTIDE SEQUENCE</scope>
    <source>
        <strain evidence="15">HNIBRBA4755</strain>
    </source>
</reference>
<dbReference type="Gene3D" id="1.20.1730.10">
    <property type="entry name" value="Sodium/glucose cotransporter"/>
    <property type="match status" value="1"/>
</dbReference>
<evidence type="ECO:0000256" key="10">
    <source>
        <dbReference type="ARBA" id="ARBA00023136"/>
    </source>
</evidence>
<feature type="transmembrane region" description="Helical" evidence="14">
    <location>
        <begin position="44"/>
        <end position="62"/>
    </location>
</feature>
<keyword evidence="6" id="KW-0769">Symport</keyword>
<dbReference type="InterPro" id="IPR001734">
    <property type="entry name" value="Na/solute_symporter"/>
</dbReference>
<evidence type="ECO:0000256" key="9">
    <source>
        <dbReference type="ARBA" id="ARBA00023065"/>
    </source>
</evidence>
<sequence>MSMDLAFGGWSGILVLGLYGGLMLAVGLFAFLRHRGVRESLDEYYLGGRGLGAMVLFFTFFATQYSGNTVVGYPPTAYRLGYQYLVSVPFFIMIIMVYLFFAPRLYSLGRRFSLLTPVDWIDLRFRSKRVSVLAAILMLYGLGNYLLEQFVAIGQGVSGLTGGTIPYQIGVIFFIVIMVAYSWLGGMRSVAYTDTIQGLALLFGVFTLLIGSLIYIGGLPSAAETMAANAPQKLGAPTGKALTTWFCLLVLVGIGAAIYPHAFQRIFSARSERTLKRSFIRMAYMPFLTAGVVFMVGIIGISAFPDLTTAQSEQLVGMLANALANQNTFFYWAMVLLFGGVIAAIVSTADSVLLTFSSIVSHDLYGRYLSPDASEYRKILVGKLVGVAAVVVLVLIAWYPPGTLYQIFVLKFEVLIQTAPALILGLYWRRLNAQAVFVGMLAGTVLAAAFTFAGYRPLGVFSGLWGLLLNLVLCVGGSLLVGASPAQRERAEEIIAFPPQSPAARAG</sequence>
<name>A0AB74UEH9_9GAMM</name>
<feature type="transmembrane region" description="Helical" evidence="14">
    <location>
        <begin position="130"/>
        <end position="147"/>
    </location>
</feature>
<comment type="similarity">
    <text evidence="2 13">Belongs to the sodium:solute symporter (SSF) (TC 2.A.21) family.</text>
</comment>
<dbReference type="GO" id="GO:0015293">
    <property type="term" value="F:symporter activity"/>
    <property type="evidence" value="ECO:0007669"/>
    <property type="project" value="UniProtKB-KW"/>
</dbReference>
<evidence type="ECO:0000256" key="2">
    <source>
        <dbReference type="ARBA" id="ARBA00006434"/>
    </source>
</evidence>
<dbReference type="InterPro" id="IPR050277">
    <property type="entry name" value="Sodium:Solute_Symporter"/>
</dbReference>
<proteinExistence type="inferred from homology"/>
<comment type="subcellular location">
    <subcellularLocation>
        <location evidence="1">Cell membrane</location>
        <topology evidence="1">Multi-pass membrane protein</topology>
    </subcellularLocation>
</comment>
<evidence type="ECO:0000256" key="12">
    <source>
        <dbReference type="ARBA" id="ARBA00033708"/>
    </source>
</evidence>
<evidence type="ECO:0000256" key="1">
    <source>
        <dbReference type="ARBA" id="ARBA00004651"/>
    </source>
</evidence>
<gene>
    <name evidence="15" type="ORF">ABV408_03380</name>
</gene>
<keyword evidence="8" id="KW-0915">Sodium</keyword>
<evidence type="ECO:0000256" key="6">
    <source>
        <dbReference type="ARBA" id="ARBA00022847"/>
    </source>
</evidence>
<feature type="transmembrane region" description="Helical" evidence="14">
    <location>
        <begin position="167"/>
        <end position="186"/>
    </location>
</feature>
<evidence type="ECO:0000256" key="7">
    <source>
        <dbReference type="ARBA" id="ARBA00022989"/>
    </source>
</evidence>
<dbReference type="CDD" id="cd10322">
    <property type="entry name" value="SLC5sbd"/>
    <property type="match status" value="1"/>
</dbReference>
<dbReference type="Pfam" id="PF00474">
    <property type="entry name" value="SSF"/>
    <property type="match status" value="1"/>
</dbReference>
<feature type="transmembrane region" description="Helical" evidence="14">
    <location>
        <begin position="405"/>
        <end position="428"/>
    </location>
</feature>
<evidence type="ECO:0000256" key="5">
    <source>
        <dbReference type="ARBA" id="ARBA00022692"/>
    </source>
</evidence>
<protein>
    <submittedName>
        <fullName evidence="15">Sodium:solute symporter family protein</fullName>
    </submittedName>
</protein>
<keyword evidence="11" id="KW-0739">Sodium transport</keyword>
<organism evidence="15">
    <name type="scientific">Salinicola endophyticus</name>
    <dbReference type="NCBI Taxonomy" id="1949083"/>
    <lineage>
        <taxon>Bacteria</taxon>
        <taxon>Pseudomonadati</taxon>
        <taxon>Pseudomonadota</taxon>
        <taxon>Gammaproteobacteria</taxon>
        <taxon>Oceanospirillales</taxon>
        <taxon>Halomonadaceae</taxon>
        <taxon>Salinicola</taxon>
    </lineage>
</organism>
<keyword evidence="7 14" id="KW-1133">Transmembrane helix</keyword>
<feature type="transmembrane region" description="Helical" evidence="14">
    <location>
        <begin position="198"/>
        <end position="222"/>
    </location>
</feature>
<feature type="transmembrane region" description="Helical" evidence="14">
    <location>
        <begin position="283"/>
        <end position="304"/>
    </location>
</feature>
<keyword evidence="4" id="KW-1003">Cell membrane</keyword>
<feature type="transmembrane region" description="Helical" evidence="14">
    <location>
        <begin position="380"/>
        <end position="399"/>
    </location>
</feature>
<comment type="catalytic activity">
    <reaction evidence="12">
        <text>L-proline(in) + Na(+)(in) = L-proline(out) + Na(+)(out)</text>
        <dbReference type="Rhea" id="RHEA:28967"/>
        <dbReference type="ChEBI" id="CHEBI:29101"/>
        <dbReference type="ChEBI" id="CHEBI:60039"/>
    </reaction>
</comment>
<dbReference type="RefSeq" id="WP_353981065.1">
    <property type="nucleotide sequence ID" value="NZ_CP159578.1"/>
</dbReference>
<dbReference type="GO" id="GO:0005886">
    <property type="term" value="C:plasma membrane"/>
    <property type="evidence" value="ECO:0007669"/>
    <property type="project" value="UniProtKB-SubCell"/>
</dbReference>
<dbReference type="PANTHER" id="PTHR48086:SF3">
    <property type="entry name" value="SODIUM_PROLINE SYMPORTER"/>
    <property type="match status" value="1"/>
</dbReference>
<feature type="transmembrane region" description="Helical" evidence="14">
    <location>
        <begin position="461"/>
        <end position="481"/>
    </location>
</feature>
<dbReference type="InterPro" id="IPR038377">
    <property type="entry name" value="Na/Glc_symporter_sf"/>
</dbReference>
<evidence type="ECO:0000256" key="8">
    <source>
        <dbReference type="ARBA" id="ARBA00023053"/>
    </source>
</evidence>
<keyword evidence="10 14" id="KW-0472">Membrane</keyword>
<feature type="transmembrane region" description="Helical" evidence="14">
    <location>
        <begin position="329"/>
        <end position="359"/>
    </location>
</feature>
<evidence type="ECO:0000256" key="11">
    <source>
        <dbReference type="ARBA" id="ARBA00023201"/>
    </source>
</evidence>
<dbReference type="PROSITE" id="PS50283">
    <property type="entry name" value="NA_SOLUT_SYMP_3"/>
    <property type="match status" value="1"/>
</dbReference>
<dbReference type="GO" id="GO:0006814">
    <property type="term" value="P:sodium ion transport"/>
    <property type="evidence" value="ECO:0007669"/>
    <property type="project" value="UniProtKB-KW"/>
</dbReference>
<accession>A0AB74UEH9</accession>
<feature type="transmembrane region" description="Helical" evidence="14">
    <location>
        <begin position="242"/>
        <end position="262"/>
    </location>
</feature>
<feature type="transmembrane region" description="Helical" evidence="14">
    <location>
        <begin position="82"/>
        <end position="101"/>
    </location>
</feature>
<feature type="transmembrane region" description="Helical" evidence="14">
    <location>
        <begin position="12"/>
        <end position="32"/>
    </location>
</feature>
<dbReference type="AlphaFoldDB" id="A0AB74UEH9"/>
<evidence type="ECO:0000256" key="14">
    <source>
        <dbReference type="SAM" id="Phobius"/>
    </source>
</evidence>
<evidence type="ECO:0000256" key="13">
    <source>
        <dbReference type="RuleBase" id="RU362091"/>
    </source>
</evidence>